<keyword evidence="4 9" id="KW-0479">Metal-binding</keyword>
<evidence type="ECO:0000256" key="2">
    <source>
        <dbReference type="ARBA" id="ARBA00010617"/>
    </source>
</evidence>
<keyword evidence="10" id="KW-0812">Transmembrane</keyword>
<keyword evidence="5" id="KW-0256">Endoplasmic reticulum</keyword>
<reference evidence="11" key="3">
    <citation type="submission" date="2025-09" db="UniProtKB">
        <authorList>
            <consortium name="Ensembl"/>
        </authorList>
    </citation>
    <scope>IDENTIFICATION</scope>
</reference>
<dbReference type="SUPFAM" id="SSF48264">
    <property type="entry name" value="Cytochrome P450"/>
    <property type="match status" value="1"/>
</dbReference>
<keyword evidence="7" id="KW-0560">Oxidoreductase</keyword>
<dbReference type="GO" id="GO:0020037">
    <property type="term" value="F:heme binding"/>
    <property type="evidence" value="ECO:0007669"/>
    <property type="project" value="InterPro"/>
</dbReference>
<dbReference type="Pfam" id="PF00067">
    <property type="entry name" value="p450"/>
    <property type="match status" value="2"/>
</dbReference>
<evidence type="ECO:0000256" key="7">
    <source>
        <dbReference type="ARBA" id="ARBA00023033"/>
    </source>
</evidence>
<evidence type="ECO:0000256" key="10">
    <source>
        <dbReference type="SAM" id="Phobius"/>
    </source>
</evidence>
<keyword evidence="7" id="KW-0503">Monooxygenase</keyword>
<dbReference type="PRINTS" id="PR00385">
    <property type="entry name" value="P450"/>
</dbReference>
<dbReference type="GO" id="GO:0016705">
    <property type="term" value="F:oxidoreductase activity, acting on paired donors, with incorporation or reduction of molecular oxygen"/>
    <property type="evidence" value="ECO:0007669"/>
    <property type="project" value="InterPro"/>
</dbReference>
<feature type="transmembrane region" description="Helical" evidence="10">
    <location>
        <begin position="12"/>
        <end position="33"/>
    </location>
</feature>
<evidence type="ECO:0000256" key="8">
    <source>
        <dbReference type="ARBA" id="ARBA00023136"/>
    </source>
</evidence>
<dbReference type="AlphaFoldDB" id="A0A8C3TUR7"/>
<dbReference type="PANTHER" id="PTHR24291:SF201">
    <property type="entry name" value="CYTOCHROME P450, FAMILY 4, SUBFAMILY B, POLYPEPTIDE 7"/>
    <property type="match status" value="1"/>
</dbReference>
<dbReference type="Gene3D" id="1.10.630.10">
    <property type="entry name" value="Cytochrome P450"/>
    <property type="match status" value="1"/>
</dbReference>
<comment type="subcellular location">
    <subcellularLocation>
        <location evidence="1">Endoplasmic reticulum membrane</location>
    </subcellularLocation>
</comment>
<dbReference type="InterPro" id="IPR036396">
    <property type="entry name" value="Cyt_P450_sf"/>
</dbReference>
<keyword evidence="6 9" id="KW-0408">Iron</keyword>
<accession>A0A8C3TUR7</accession>
<evidence type="ECO:0000313" key="12">
    <source>
        <dbReference type="Proteomes" id="UP000694563"/>
    </source>
</evidence>
<dbReference type="GO" id="GO:0004497">
    <property type="term" value="F:monooxygenase activity"/>
    <property type="evidence" value="ECO:0007669"/>
    <property type="project" value="UniProtKB-KW"/>
</dbReference>
<evidence type="ECO:0000256" key="9">
    <source>
        <dbReference type="PIRSR" id="PIRSR602401-1"/>
    </source>
</evidence>
<evidence type="ECO:0000256" key="4">
    <source>
        <dbReference type="ARBA" id="ARBA00022723"/>
    </source>
</evidence>
<evidence type="ECO:0000256" key="1">
    <source>
        <dbReference type="ARBA" id="ARBA00004586"/>
    </source>
</evidence>
<dbReference type="FunFam" id="1.10.630.10:FF:000005">
    <property type="entry name" value="cytochrome P450 4F22 isoform X2"/>
    <property type="match status" value="1"/>
</dbReference>
<dbReference type="Proteomes" id="UP000694563">
    <property type="component" value="Chromosome 9"/>
</dbReference>
<sequence length="507" mass="58389">MKLLWLGVDVSRVLHLAAVFCLTCVLLKAIQLFHRRRELIRALADFPGFPTHWLFGHVHEVGESRIWMQKYPHAHPMWFGSFSAFLVVTDPDYAKVLLGRGGERLCKTCLACVSPGNGLLILHGPKWHQHRKLLTPGFHYDVLKPYVDLMAESTNVMLDKWEKLTADGKSVELFEHVSLMTLDSIMKCAFSCHSDCQTNRKNTYIQAVYDLCHMVHQRLRIFPYHNDIIYWLSPHGFRFRKACRIAHDHTGIPYKVIHERKESLKDEQEFEKIQKKRHLDFLDILLCAKDENGAALSDEDLRAEVDTFMFEGHDTTASGISWLFYCLAMHPEHQQLCREEIQGILGDRDTIQWEDLAKMTYSTMCIKESLRLYPPVPGVSRQLSKAVTFPDGRTLPEGLVAAISIYLIHRNPEVWKDPLVTAEGRMLLWEGWVCCAQHWDGLAELLCLCRNCIGQQFAMNEMKVALALTLLRFELLPDPAMPPLKITRIILRSKNGIHLNGRWRGSP</sequence>
<evidence type="ECO:0000256" key="3">
    <source>
        <dbReference type="ARBA" id="ARBA00022617"/>
    </source>
</evidence>
<protein>
    <recommendedName>
        <fullName evidence="13">Cytochrome P450</fullName>
    </recommendedName>
</protein>
<comment type="similarity">
    <text evidence="2">Belongs to the cytochrome P450 family.</text>
</comment>
<reference evidence="11" key="1">
    <citation type="submission" date="2020-10" db="EMBL/GenBank/DDBJ databases">
        <title>Catharus ustulatus (Swainson's thrush) genome, bCatUst1, primary haplotype v2.</title>
        <authorList>
            <person name="Delmore K."/>
            <person name="Vafadar M."/>
            <person name="Formenti G."/>
            <person name="Chow W."/>
            <person name="Pelan S."/>
            <person name="Howe K."/>
            <person name="Rhie A."/>
            <person name="Mountcastle J."/>
            <person name="Haase B."/>
            <person name="Fedrigo O."/>
            <person name="Jarvis E.D."/>
        </authorList>
    </citation>
    <scope>NUCLEOTIDE SEQUENCE [LARGE SCALE GENOMIC DNA]</scope>
</reference>
<gene>
    <name evidence="11" type="primary">LOC117000281</name>
</gene>
<keyword evidence="3 9" id="KW-0349">Heme</keyword>
<proteinExistence type="inferred from homology"/>
<reference evidence="11" key="2">
    <citation type="submission" date="2025-08" db="UniProtKB">
        <authorList>
            <consortium name="Ensembl"/>
        </authorList>
    </citation>
    <scope>IDENTIFICATION</scope>
</reference>
<evidence type="ECO:0008006" key="13">
    <source>
        <dbReference type="Google" id="ProtNLM"/>
    </source>
</evidence>
<comment type="cofactor">
    <cofactor evidence="9">
        <name>heme</name>
        <dbReference type="ChEBI" id="CHEBI:30413"/>
    </cofactor>
</comment>
<organism evidence="11 12">
    <name type="scientific">Catharus ustulatus</name>
    <name type="common">Russet-backed thrush</name>
    <name type="synonym">Hylocichla ustulatus</name>
    <dbReference type="NCBI Taxonomy" id="91951"/>
    <lineage>
        <taxon>Eukaryota</taxon>
        <taxon>Metazoa</taxon>
        <taxon>Chordata</taxon>
        <taxon>Craniata</taxon>
        <taxon>Vertebrata</taxon>
        <taxon>Euteleostomi</taxon>
        <taxon>Archelosauria</taxon>
        <taxon>Archosauria</taxon>
        <taxon>Dinosauria</taxon>
        <taxon>Saurischia</taxon>
        <taxon>Theropoda</taxon>
        <taxon>Coelurosauria</taxon>
        <taxon>Aves</taxon>
        <taxon>Neognathae</taxon>
        <taxon>Neoaves</taxon>
        <taxon>Telluraves</taxon>
        <taxon>Australaves</taxon>
        <taxon>Passeriformes</taxon>
        <taxon>Turdidae</taxon>
        <taxon>Catharus</taxon>
    </lineage>
</organism>
<dbReference type="PANTHER" id="PTHR24291">
    <property type="entry name" value="CYTOCHROME P450 FAMILY 4"/>
    <property type="match status" value="1"/>
</dbReference>
<evidence type="ECO:0000256" key="6">
    <source>
        <dbReference type="ARBA" id="ARBA00023004"/>
    </source>
</evidence>
<dbReference type="InterPro" id="IPR050196">
    <property type="entry name" value="Cytochrome_P450_Monoox"/>
</dbReference>
<keyword evidence="12" id="KW-1185">Reference proteome</keyword>
<keyword evidence="8 10" id="KW-0472">Membrane</keyword>
<keyword evidence="10" id="KW-1133">Transmembrane helix</keyword>
<dbReference type="InterPro" id="IPR002401">
    <property type="entry name" value="Cyt_P450_E_grp-I"/>
</dbReference>
<name>A0A8C3TUR7_CATUS</name>
<evidence type="ECO:0000313" key="11">
    <source>
        <dbReference type="Ensembl" id="ENSCUSP00005004008.1"/>
    </source>
</evidence>
<feature type="binding site" description="axial binding residue" evidence="9">
    <location>
        <position position="452"/>
    </location>
    <ligand>
        <name>heme</name>
        <dbReference type="ChEBI" id="CHEBI:30413"/>
    </ligand>
    <ligandPart>
        <name>Fe</name>
        <dbReference type="ChEBI" id="CHEBI:18248"/>
    </ligandPart>
</feature>
<dbReference type="GO" id="GO:0005506">
    <property type="term" value="F:iron ion binding"/>
    <property type="evidence" value="ECO:0007669"/>
    <property type="project" value="InterPro"/>
</dbReference>
<dbReference type="Ensembl" id="ENSCUST00005004190.1">
    <property type="protein sequence ID" value="ENSCUSP00005004008.1"/>
    <property type="gene ID" value="ENSCUSG00005002545.1"/>
</dbReference>
<dbReference type="PRINTS" id="PR00463">
    <property type="entry name" value="EP450I"/>
</dbReference>
<evidence type="ECO:0000256" key="5">
    <source>
        <dbReference type="ARBA" id="ARBA00022824"/>
    </source>
</evidence>
<dbReference type="GO" id="GO:0005789">
    <property type="term" value="C:endoplasmic reticulum membrane"/>
    <property type="evidence" value="ECO:0007669"/>
    <property type="project" value="UniProtKB-SubCell"/>
</dbReference>
<dbReference type="InterPro" id="IPR001128">
    <property type="entry name" value="Cyt_P450"/>
</dbReference>